<feature type="transmembrane region" description="Helical" evidence="12">
    <location>
        <begin position="83"/>
        <end position="107"/>
    </location>
</feature>
<dbReference type="NCBIfam" id="TIGR00056">
    <property type="entry name" value="MlaE family lipid ABC transporter permease subunit"/>
    <property type="match status" value="1"/>
</dbReference>
<dbReference type="PANTHER" id="PTHR30188">
    <property type="entry name" value="ABC TRANSPORTER PERMEASE PROTEIN-RELATED"/>
    <property type="match status" value="1"/>
</dbReference>
<keyword evidence="14" id="KW-1185">Reference proteome</keyword>
<accession>A0ABS2GRX0</accession>
<evidence type="ECO:0000256" key="11">
    <source>
        <dbReference type="ARBA" id="ARBA00023136"/>
    </source>
</evidence>
<dbReference type="NCBIfam" id="NF033619">
    <property type="entry name" value="perm_MlaE_1"/>
    <property type="match status" value="1"/>
</dbReference>
<dbReference type="InterPro" id="IPR003453">
    <property type="entry name" value="ABC_MlaE_roteobac"/>
</dbReference>
<evidence type="ECO:0000256" key="8">
    <source>
        <dbReference type="ARBA" id="ARBA00022519"/>
    </source>
</evidence>
<feature type="transmembrane region" description="Helical" evidence="12">
    <location>
        <begin position="146"/>
        <end position="177"/>
    </location>
</feature>
<keyword evidence="8 12" id="KW-0997">Cell inner membrane</keyword>
<sequence>MNALMDLGAWTLEQIRHVGRMAIFAIQLFRELPASLSRFGLVVQQIHFIGNYSLLIIAVSGLFVGFVLALQGYYILVSYGSEQALGVMVALSLARELGPVVAALLFAGRAGTSLTAEIGLMRAGEQVAAMEMMGVDPVRRVLAPRFLGVVISLPLLACIFTAVGIFGAWIVGVVMIGVDGGAFWSQMQAGVDVFSDVGNSVIKAVVFAVAVGLISLYQGYNARPTPEGVSRATTRTVVISSLMVLGLDFIMTALMFSV</sequence>
<comment type="function">
    <text evidence="1">Part of the ABC transporter complex MlaFEDB, which is involved in a phospholipid transport pathway that maintains lipid asymmetry in the outer membrane by retrograde trafficking of phospholipids from the outer membrane to the inner membrane. Probably responsible for the translocation of the substrate across the membrane.</text>
</comment>
<keyword evidence="6" id="KW-0813">Transport</keyword>
<evidence type="ECO:0000313" key="13">
    <source>
        <dbReference type="EMBL" id="MBM6928538.1"/>
    </source>
</evidence>
<organism evidence="13 14">
    <name type="scientific">Parasutterella secunda</name>
    <dbReference type="NCBI Taxonomy" id="626947"/>
    <lineage>
        <taxon>Bacteria</taxon>
        <taxon>Pseudomonadati</taxon>
        <taxon>Pseudomonadota</taxon>
        <taxon>Betaproteobacteria</taxon>
        <taxon>Burkholderiales</taxon>
        <taxon>Sutterellaceae</taxon>
        <taxon>Parasutterella</taxon>
    </lineage>
</organism>
<keyword evidence="10 12" id="KW-1133">Transmembrane helix</keyword>
<gene>
    <name evidence="13" type="primary">mlaE</name>
    <name evidence="13" type="ORF">H5985_04555</name>
</gene>
<evidence type="ECO:0000256" key="12">
    <source>
        <dbReference type="RuleBase" id="RU362044"/>
    </source>
</evidence>
<evidence type="ECO:0000256" key="2">
    <source>
        <dbReference type="ARBA" id="ARBA00004429"/>
    </source>
</evidence>
<keyword evidence="9 12" id="KW-0812">Transmembrane</keyword>
<evidence type="ECO:0000256" key="4">
    <source>
        <dbReference type="ARBA" id="ARBA00011380"/>
    </source>
</evidence>
<dbReference type="EMBL" id="JACJKX010000006">
    <property type="protein sequence ID" value="MBM6928538.1"/>
    <property type="molecule type" value="Genomic_DNA"/>
</dbReference>
<evidence type="ECO:0000256" key="1">
    <source>
        <dbReference type="ARBA" id="ARBA00002460"/>
    </source>
</evidence>
<comment type="subcellular location">
    <subcellularLocation>
        <location evidence="2 12">Cell inner membrane</location>
        <topology evidence="2 12">Multi-pass membrane protein</topology>
    </subcellularLocation>
</comment>
<dbReference type="InterPro" id="IPR030802">
    <property type="entry name" value="Permease_MalE"/>
</dbReference>
<comment type="subunit">
    <text evidence="4">The complex is composed of two ATP-binding proteins (MlaF), two transmembrane proteins (MlaE), two cytoplasmic solute-binding proteins (MlaB) and six periplasmic solute-binding proteins (MlaD).</text>
</comment>
<evidence type="ECO:0000256" key="10">
    <source>
        <dbReference type="ARBA" id="ARBA00022989"/>
    </source>
</evidence>
<evidence type="ECO:0000256" key="5">
    <source>
        <dbReference type="ARBA" id="ARBA00020857"/>
    </source>
</evidence>
<feature type="transmembrane region" description="Helical" evidence="12">
    <location>
        <begin position="197"/>
        <end position="217"/>
    </location>
</feature>
<dbReference type="RefSeq" id="WP_205050134.1">
    <property type="nucleotide sequence ID" value="NZ_JACJKX010000006.1"/>
</dbReference>
<comment type="similarity">
    <text evidence="3 12">Belongs to the MlaE permease family.</text>
</comment>
<protein>
    <recommendedName>
        <fullName evidence="5">Intermembrane phospholipid transport system permease protein MlaE</fullName>
    </recommendedName>
</protein>
<feature type="transmembrane region" description="Helical" evidence="12">
    <location>
        <begin position="237"/>
        <end position="256"/>
    </location>
</feature>
<keyword evidence="7" id="KW-1003">Cell membrane</keyword>
<dbReference type="Pfam" id="PF02405">
    <property type="entry name" value="MlaE"/>
    <property type="match status" value="1"/>
</dbReference>
<comment type="caution">
    <text evidence="13">The sequence shown here is derived from an EMBL/GenBank/DDBJ whole genome shotgun (WGS) entry which is preliminary data.</text>
</comment>
<dbReference type="PANTHER" id="PTHR30188:SF4">
    <property type="entry name" value="PROTEIN TRIGALACTOSYLDIACYLGLYCEROL 1, CHLOROPLASTIC"/>
    <property type="match status" value="1"/>
</dbReference>
<evidence type="ECO:0000256" key="7">
    <source>
        <dbReference type="ARBA" id="ARBA00022475"/>
    </source>
</evidence>
<name>A0ABS2GRX0_9BURK</name>
<evidence type="ECO:0000313" key="14">
    <source>
        <dbReference type="Proteomes" id="UP000777002"/>
    </source>
</evidence>
<evidence type="ECO:0000256" key="9">
    <source>
        <dbReference type="ARBA" id="ARBA00022692"/>
    </source>
</evidence>
<keyword evidence="11 12" id="KW-0472">Membrane</keyword>
<feature type="transmembrane region" description="Helical" evidence="12">
    <location>
        <begin position="54"/>
        <end position="77"/>
    </location>
</feature>
<dbReference type="InterPro" id="IPR053408">
    <property type="entry name" value="MlaE_Permease"/>
</dbReference>
<evidence type="ECO:0000256" key="6">
    <source>
        <dbReference type="ARBA" id="ARBA00022448"/>
    </source>
</evidence>
<reference evidence="13 14" key="1">
    <citation type="journal article" date="2021" name="Sci. Rep.">
        <title>The distribution of antibiotic resistance genes in chicken gut microbiota commensals.</title>
        <authorList>
            <person name="Juricova H."/>
            <person name="Matiasovicova J."/>
            <person name="Kubasova T."/>
            <person name="Cejkova D."/>
            <person name="Rychlik I."/>
        </authorList>
    </citation>
    <scope>NUCLEOTIDE SEQUENCE [LARGE SCALE GENOMIC DNA]</scope>
    <source>
        <strain evidence="13 14">An562</strain>
    </source>
</reference>
<proteinExistence type="inferred from homology"/>
<dbReference type="Proteomes" id="UP000777002">
    <property type="component" value="Unassembled WGS sequence"/>
</dbReference>
<evidence type="ECO:0000256" key="3">
    <source>
        <dbReference type="ARBA" id="ARBA00007556"/>
    </source>
</evidence>